<feature type="region of interest" description="Disordered" evidence="2">
    <location>
        <begin position="80"/>
        <end position="154"/>
    </location>
</feature>
<evidence type="ECO:0000256" key="1">
    <source>
        <dbReference type="SAM" id="Coils"/>
    </source>
</evidence>
<dbReference type="InterPro" id="IPR040244">
    <property type="entry name" value="EDR4-like"/>
</dbReference>
<feature type="region of interest" description="Disordered" evidence="2">
    <location>
        <begin position="657"/>
        <end position="719"/>
    </location>
</feature>
<feature type="domain" description="Probable zinc-ribbon" evidence="3">
    <location>
        <begin position="502"/>
        <end position="544"/>
    </location>
</feature>
<accession>A0A2P2LMD1</accession>
<proteinExistence type="predicted"/>
<dbReference type="PANTHER" id="PTHR31105:SF58">
    <property type="entry name" value="G-LIKE PROTEIN, PUTATIVE (DUF3133)-RELATED"/>
    <property type="match status" value="1"/>
</dbReference>
<feature type="coiled-coil region" evidence="1">
    <location>
        <begin position="235"/>
        <end position="269"/>
    </location>
</feature>
<dbReference type="Pfam" id="PF11331">
    <property type="entry name" value="Zn_ribbon_12"/>
    <property type="match status" value="1"/>
</dbReference>
<evidence type="ECO:0000259" key="4">
    <source>
        <dbReference type="Pfam" id="PF22910"/>
    </source>
</evidence>
<dbReference type="AlphaFoldDB" id="A0A2P2LMD1"/>
<feature type="compositionally biased region" description="Basic and acidic residues" evidence="2">
    <location>
        <begin position="88"/>
        <end position="114"/>
    </location>
</feature>
<organism evidence="5">
    <name type="scientific">Rhizophora mucronata</name>
    <name type="common">Asiatic mangrove</name>
    <dbReference type="NCBI Taxonomy" id="61149"/>
    <lineage>
        <taxon>Eukaryota</taxon>
        <taxon>Viridiplantae</taxon>
        <taxon>Streptophyta</taxon>
        <taxon>Embryophyta</taxon>
        <taxon>Tracheophyta</taxon>
        <taxon>Spermatophyta</taxon>
        <taxon>Magnoliopsida</taxon>
        <taxon>eudicotyledons</taxon>
        <taxon>Gunneridae</taxon>
        <taxon>Pentapetalae</taxon>
        <taxon>rosids</taxon>
        <taxon>fabids</taxon>
        <taxon>Malpighiales</taxon>
        <taxon>Rhizophoraceae</taxon>
        <taxon>Rhizophora</taxon>
    </lineage>
</organism>
<feature type="compositionally biased region" description="Polar residues" evidence="2">
    <location>
        <begin position="706"/>
        <end position="719"/>
    </location>
</feature>
<dbReference type="Pfam" id="PF22910">
    <property type="entry name" value="EDR4-like_1st"/>
    <property type="match status" value="1"/>
</dbReference>
<sequence>MVLAAMADSTKVRLVRCPKCENLLPELVDYSVYQCGGCGAVLRAKAKNRDANASSEKIGEEGVSGAPIKILVDSLEKESVDPSDASDLDVKSDSSASRCDEKKTEKNDLDDASRCRNQSKSMSGKLVCENGSEEDMNKDKLSHPVGRDDGNLNSEIGYSNASVKSGRMSGWQCSEIGKMEGSERIMSSEVQGVQCVRFSTSNCLDEGPSSCHLDPSCSYGEPLRVLEDRYGADRVQYLEKDRVELLRKLDELKEQLTRSCDVSDRAKEKVFHERMMAPPDLCSSSGNCLLTGASVPDSASLQFFTPDKRAAQAPYLSCPSEPIPSNHGHEMTMHGYHPSVQKSNYIPQCGDPLRPQTLERGAHTLPKQFQQPSCENFSGNYFPINPDPFEPFPSSTAFHQHSSSCYHCCDKHHRVPAPAPFAFSRFPDGLNNPLMYHHENSGAFAPHVHNSCATVAPPLNFHRLQSHTRWPSDLMDMGGFVRPRPRRVILASCGQHCRPIVGGAPFLTCLNCFELLQLPKKALLKAKNQQKIQCGACSTVITYAVINKKLVLSVNAEAMQFPTEVDDSSSEMIKDNAFRSHGHLDRINTNFSSDDYDNSGYDFQTIDTDPIASPAEQGMHTTKPQEMQSFHSSSPCTSEDEDSPDVLVAQREIINYVQQPSKSNLSPPPPGSPLQHKFDYSSNNHVGNRYGKGNRSSRLDQEKVMSNKSAARQNSIKDTSLATDMDVSFHEYSNTVVSQDSKDTGREESKPKINKGGESFFANIKKSLKDFSRSNQVDDYSRKVSINGHIIPDRWVKKAEKLSGPIHPGQYWYDFHAGFWGVMGGPCLGIIPPCIEEFKYSMPENCSGGNTGVFVNGRELHHKDLELLATRGLSTERDKSYIVEISGRVVDEDTGEELDSLGKLAPTVEKVKHGFGMRGPKGTA</sequence>
<feature type="region of interest" description="Disordered" evidence="2">
    <location>
        <begin position="734"/>
        <end position="756"/>
    </location>
</feature>
<evidence type="ECO:0000256" key="2">
    <source>
        <dbReference type="SAM" id="MobiDB-lite"/>
    </source>
</evidence>
<feature type="compositionally biased region" description="Polar residues" evidence="2">
    <location>
        <begin position="619"/>
        <end position="637"/>
    </location>
</feature>
<dbReference type="InterPro" id="IPR021480">
    <property type="entry name" value="Zinc_ribbon_12"/>
</dbReference>
<reference evidence="5" key="1">
    <citation type="submission" date="2018-02" db="EMBL/GenBank/DDBJ databases">
        <title>Rhizophora mucronata_Transcriptome.</title>
        <authorList>
            <person name="Meera S.P."/>
            <person name="Sreeshan A."/>
            <person name="Augustine A."/>
        </authorList>
    </citation>
    <scope>NUCLEOTIDE SEQUENCE</scope>
    <source>
        <tissue evidence="5">Leaf</tissue>
    </source>
</reference>
<evidence type="ECO:0000313" key="5">
    <source>
        <dbReference type="EMBL" id="MBX19141.1"/>
    </source>
</evidence>
<feature type="domain" description="Enhanced disease resistance 4-like N-terminal" evidence="4">
    <location>
        <begin position="11"/>
        <end position="44"/>
    </location>
</feature>
<feature type="compositionally biased region" description="Basic and acidic residues" evidence="2">
    <location>
        <begin position="135"/>
        <end position="150"/>
    </location>
</feature>
<name>A0A2P2LMD1_RHIMU</name>
<evidence type="ECO:0000259" key="3">
    <source>
        <dbReference type="Pfam" id="PF11331"/>
    </source>
</evidence>
<protein>
    <submittedName>
        <fullName evidence="5">Uncharacterized protein</fullName>
    </submittedName>
</protein>
<feature type="compositionally biased region" description="Basic and acidic residues" evidence="2">
    <location>
        <begin position="740"/>
        <end position="751"/>
    </location>
</feature>
<feature type="region of interest" description="Disordered" evidence="2">
    <location>
        <begin position="605"/>
        <end position="644"/>
    </location>
</feature>
<dbReference type="PANTHER" id="PTHR31105">
    <property type="entry name" value="EXTRA-LARGE G-PROTEIN-LIKE"/>
    <property type="match status" value="1"/>
</dbReference>
<dbReference type="GO" id="GO:1900150">
    <property type="term" value="P:regulation of defense response to fungus"/>
    <property type="evidence" value="ECO:0007669"/>
    <property type="project" value="InterPro"/>
</dbReference>
<keyword evidence="1" id="KW-0175">Coiled coil</keyword>
<dbReference type="InterPro" id="IPR055126">
    <property type="entry name" value="EDR4-like_N"/>
</dbReference>
<dbReference type="EMBL" id="GGEC01038657">
    <property type="protein sequence ID" value="MBX19141.1"/>
    <property type="molecule type" value="Transcribed_RNA"/>
</dbReference>